<dbReference type="Pfam" id="PF12796">
    <property type="entry name" value="Ank_2"/>
    <property type="match status" value="2"/>
</dbReference>
<dbReference type="InterPro" id="IPR002110">
    <property type="entry name" value="Ankyrin_rpt"/>
</dbReference>
<sequence>MKEVGDRWKATSGRYNHITRIKSQKLGGEYITSDGYFDSKEQSRNLYGENAALLRGKKGLHRMKSVNGDGQDCEMVSDSLDQMDDFSQFSVNIPQGETKENDLFNKSKSNSDNMKSESCLTNLKTYEKLDYRNQGLSRLPSHELSSKLRSIKISFNSLKRFPEKLCDLIFLRSLYIDNNQIENLPAAIGKLTNLKVLDVHSNCIGEIPKEIGQCASLKRVSIKNNKFTSIPSSMGKLANLAVLDIEWFKYCIPPIRIAEKNGKIRQESMKPCIEKFKELCNMFEGCGNPTLSAFLIYFSQDSDLKSGKEPDYNRRDNRKRTILHRAATAGHIGVIRGLLNIENIDPNKLEKDQCTPLGLALRDDHEEIANILIEKEKVDVNLGGGSFGAPIHIAVSRNKVKTLLKLVKRNVDINKVDFKLQTPLHIIMDVFTRNTRLAEEITRVLVFNGAKPNQMDSDQLTPLHHAVTKKHQEGVELICKLNKVLQARNKETFDFDLAGGDKGFTPIYYALERRAIPIAELLFVNGARVCLRFHNKYEPKEWKKTETSVRRHILWKMEKFELDLRCNRIKMTPKKMNDPQMVKSIEGETENCFTCYTNVGDYLTKYSEVYRDNYINRRRHFIKKNGVKSQQKKLFTYCSPSMKKGDVEIEDICSESDIDKEESRTSICSERNNDTPLVNRMNTCSQMNMEALAVPESLSVNNDNHFKGLNIFLLRDQILSTTIECPNIAFEAIQNLFLTDFDRTLKVNFKAVLKDLAKGLDMIKFQRVVIRTIDLLQIKGDEEIAGILESYLHKADEKREVIEVFWEYEDRSLLLNPYTQRCLRSCIKNIKNNCESLRKDERVPYKNRFAQRKDSRKTHTRSANRAIKIPTMNSKLPSISLAINSTKKIRRKGTDLTTCKPTPNGNLFASNIHKSSVLPTTDWNSNNSSETPSTKKIPKNDYNKYLPPKLSYASKKKQSLHNKPLCPKTIRTVPRSNYIH</sequence>
<name>A0AAD1XWZ8_EUPCR</name>
<dbReference type="InterPro" id="IPR032675">
    <property type="entry name" value="LRR_dom_sf"/>
</dbReference>
<keyword evidence="3" id="KW-0040">ANK repeat</keyword>
<dbReference type="Gene3D" id="3.80.10.10">
    <property type="entry name" value="Ribonuclease Inhibitor"/>
    <property type="match status" value="1"/>
</dbReference>
<evidence type="ECO:0000259" key="5">
    <source>
        <dbReference type="Pfam" id="PF23598"/>
    </source>
</evidence>
<dbReference type="InterPro" id="IPR036770">
    <property type="entry name" value="Ankyrin_rpt-contain_sf"/>
</dbReference>
<dbReference type="AlphaFoldDB" id="A0AAD1XWZ8"/>
<keyword evidence="1" id="KW-0433">Leucine-rich repeat</keyword>
<dbReference type="InterPro" id="IPR003591">
    <property type="entry name" value="Leu-rich_rpt_typical-subtyp"/>
</dbReference>
<protein>
    <recommendedName>
        <fullName evidence="5">Disease resistance R13L4/SHOC-2-like LRR domain-containing protein</fullName>
    </recommendedName>
</protein>
<dbReference type="EMBL" id="CAMPGE010022892">
    <property type="protein sequence ID" value="CAI2380891.1"/>
    <property type="molecule type" value="Genomic_DNA"/>
</dbReference>
<feature type="domain" description="Disease resistance R13L4/SHOC-2-like LRR" evidence="5">
    <location>
        <begin position="146"/>
        <end position="261"/>
    </location>
</feature>
<gene>
    <name evidence="6" type="ORF">ECRASSUSDP1_LOCUS22334</name>
</gene>
<dbReference type="SUPFAM" id="SSF52058">
    <property type="entry name" value="L domain-like"/>
    <property type="match status" value="1"/>
</dbReference>
<dbReference type="Pfam" id="PF23598">
    <property type="entry name" value="LRR_14"/>
    <property type="match status" value="1"/>
</dbReference>
<dbReference type="PROSITE" id="PS51450">
    <property type="entry name" value="LRR"/>
    <property type="match status" value="1"/>
</dbReference>
<dbReference type="SMART" id="SM00364">
    <property type="entry name" value="LRR_BAC"/>
    <property type="match status" value="3"/>
</dbReference>
<feature type="region of interest" description="Disordered" evidence="4">
    <location>
        <begin position="919"/>
        <end position="945"/>
    </location>
</feature>
<dbReference type="Gene3D" id="1.25.40.20">
    <property type="entry name" value="Ankyrin repeat-containing domain"/>
    <property type="match status" value="1"/>
</dbReference>
<evidence type="ECO:0000256" key="4">
    <source>
        <dbReference type="SAM" id="MobiDB-lite"/>
    </source>
</evidence>
<dbReference type="PANTHER" id="PTHR24198:SF165">
    <property type="entry name" value="ANKYRIN REPEAT-CONTAINING PROTEIN-RELATED"/>
    <property type="match status" value="1"/>
</dbReference>
<keyword evidence="7" id="KW-1185">Reference proteome</keyword>
<dbReference type="PANTHER" id="PTHR24198">
    <property type="entry name" value="ANKYRIN REPEAT AND PROTEIN KINASE DOMAIN-CONTAINING PROTEIN"/>
    <property type="match status" value="1"/>
</dbReference>
<dbReference type="SMART" id="SM00248">
    <property type="entry name" value="ANK"/>
    <property type="match status" value="6"/>
</dbReference>
<dbReference type="SUPFAM" id="SSF48403">
    <property type="entry name" value="Ankyrin repeat"/>
    <property type="match status" value="1"/>
</dbReference>
<keyword evidence="2" id="KW-0677">Repeat</keyword>
<evidence type="ECO:0000256" key="3">
    <source>
        <dbReference type="ARBA" id="ARBA00023043"/>
    </source>
</evidence>
<evidence type="ECO:0000313" key="7">
    <source>
        <dbReference type="Proteomes" id="UP001295684"/>
    </source>
</evidence>
<dbReference type="Proteomes" id="UP001295684">
    <property type="component" value="Unassembled WGS sequence"/>
</dbReference>
<dbReference type="InterPro" id="IPR001611">
    <property type="entry name" value="Leu-rich_rpt"/>
</dbReference>
<organism evidence="6 7">
    <name type="scientific">Euplotes crassus</name>
    <dbReference type="NCBI Taxonomy" id="5936"/>
    <lineage>
        <taxon>Eukaryota</taxon>
        <taxon>Sar</taxon>
        <taxon>Alveolata</taxon>
        <taxon>Ciliophora</taxon>
        <taxon>Intramacronucleata</taxon>
        <taxon>Spirotrichea</taxon>
        <taxon>Hypotrichia</taxon>
        <taxon>Euplotida</taxon>
        <taxon>Euplotidae</taxon>
        <taxon>Moneuplotes</taxon>
    </lineage>
</organism>
<proteinExistence type="predicted"/>
<dbReference type="InterPro" id="IPR055414">
    <property type="entry name" value="LRR_R13L4/SHOC2-like"/>
</dbReference>
<feature type="compositionally biased region" description="Polar residues" evidence="4">
    <location>
        <begin position="919"/>
        <end position="934"/>
    </location>
</feature>
<reference evidence="6" key="1">
    <citation type="submission" date="2023-07" db="EMBL/GenBank/DDBJ databases">
        <authorList>
            <consortium name="AG Swart"/>
            <person name="Singh M."/>
            <person name="Singh A."/>
            <person name="Seah K."/>
            <person name="Emmerich C."/>
        </authorList>
    </citation>
    <scope>NUCLEOTIDE SEQUENCE</scope>
    <source>
        <strain evidence="6">DP1</strain>
    </source>
</reference>
<evidence type="ECO:0000256" key="2">
    <source>
        <dbReference type="ARBA" id="ARBA00022737"/>
    </source>
</evidence>
<accession>A0AAD1XWZ8</accession>
<evidence type="ECO:0000256" key="1">
    <source>
        <dbReference type="ARBA" id="ARBA00022614"/>
    </source>
</evidence>
<dbReference type="SMART" id="SM00369">
    <property type="entry name" value="LRR_TYP"/>
    <property type="match status" value="3"/>
</dbReference>
<evidence type="ECO:0000313" key="6">
    <source>
        <dbReference type="EMBL" id="CAI2380891.1"/>
    </source>
</evidence>
<comment type="caution">
    <text evidence="6">The sequence shown here is derived from an EMBL/GenBank/DDBJ whole genome shotgun (WGS) entry which is preliminary data.</text>
</comment>